<protein>
    <submittedName>
        <fullName evidence="1">Uncharacterized protein</fullName>
    </submittedName>
</protein>
<organism evidence="1">
    <name type="scientific">Ochrobactrum sp. PW1</name>
    <dbReference type="NCBI Taxonomy" id="1882222"/>
    <lineage>
        <taxon>Bacteria</taxon>
        <taxon>Pseudomonadati</taxon>
        <taxon>Pseudomonadota</taxon>
        <taxon>Alphaproteobacteria</taxon>
        <taxon>Hyphomicrobiales</taxon>
        <taxon>Brucellaceae</taxon>
        <taxon>Brucella/Ochrobactrum group</taxon>
        <taxon>Ochrobactrum</taxon>
    </lineage>
</organism>
<reference evidence="1" key="1">
    <citation type="submission" date="2016-07" db="EMBL/GenBank/DDBJ databases">
        <title>Genomics reveals synergistic degradation of pyrene by five bacteria in a mangrove sediment-derived bacterial consortium.</title>
        <authorList>
            <person name="Wanapaisan P."/>
            <person name="Vejarano F."/>
            <person name="Chakraborty J."/>
            <person name="Shintani M."/>
            <person name="Muangchinda C."/>
            <person name="Laothamteep N."/>
            <person name="Suzuki-Minakuchi C."/>
            <person name="Inoue K."/>
            <person name="Nojiri H."/>
            <person name="Pinyakong O."/>
        </authorList>
    </citation>
    <scope>NUCLEOTIDE SEQUENCE</scope>
    <source>
        <strain evidence="1">PW1</strain>
    </source>
</reference>
<dbReference type="AlphaFoldDB" id="A0A292GS34"/>
<dbReference type="EMBL" id="LC171369">
    <property type="protein sequence ID" value="BBA74246.1"/>
    <property type="molecule type" value="Genomic_DNA"/>
</dbReference>
<evidence type="ECO:0000313" key="1">
    <source>
        <dbReference type="EMBL" id="BBA74246.1"/>
    </source>
</evidence>
<name>A0A292GS34_9HYPH</name>
<sequence>MAGSLARNPALGARLLREVAVALPVDAVEEMEKLHALGDIFVALEWRRLRQDQQVPEWTHPRALATHDMAATR</sequence>
<proteinExistence type="predicted"/>
<accession>A0A292GS34</accession>